<reference evidence="10 11" key="1">
    <citation type="submission" date="2021-05" db="EMBL/GenBank/DDBJ databases">
        <title>The draft genome of Geobacter luticola JCM 17780.</title>
        <authorList>
            <person name="Xu Z."/>
            <person name="Masuda Y."/>
            <person name="Itoh H."/>
            <person name="Senoo K."/>
        </authorList>
    </citation>
    <scope>NUCLEOTIDE SEQUENCE [LARGE SCALE GENOMIC DNA]</scope>
    <source>
        <strain evidence="10 11">JCM 17780</strain>
    </source>
</reference>
<comment type="caution">
    <text evidence="10">The sequence shown here is derived from an EMBL/GenBank/DDBJ whole genome shotgun (WGS) entry which is preliminary data.</text>
</comment>
<organism evidence="10 11">
    <name type="scientific">Geomobilimonas luticola</name>
    <dbReference type="NCBI Taxonomy" id="1114878"/>
    <lineage>
        <taxon>Bacteria</taxon>
        <taxon>Pseudomonadati</taxon>
        <taxon>Thermodesulfobacteriota</taxon>
        <taxon>Desulfuromonadia</taxon>
        <taxon>Geobacterales</taxon>
        <taxon>Geobacteraceae</taxon>
        <taxon>Geomobilimonas</taxon>
    </lineage>
</organism>
<evidence type="ECO:0000256" key="6">
    <source>
        <dbReference type="ARBA" id="ARBA00022989"/>
    </source>
</evidence>
<evidence type="ECO:0000256" key="4">
    <source>
        <dbReference type="ARBA" id="ARBA00022692"/>
    </source>
</evidence>
<sequence>MDSTIFLLLAQDALTNGAIYILLALATILIFGVTRIIFIPQGEFVAFGALTLATLQMGEVPGTVWLVVALAVVAAIMEAYRLLRMGVSREIPAAVARTLAPPLVVSGIAYVCAPLNLNLGWQVLLTVMLVTTLGPLVYRVAFRPIADTSVLNLLIAAVAVHFALVGLALLFFGAEGFRTPAFSEAQIPLGVLTVSGQSIWVYVMSIAFIGLLAYFFGRTMYGKALRAVAFNRNGARLVGISPSLAGTLAFALAALIGCLSGILIGPITTIYYDSGFLIGLKGFASAIVGGLASYPMAAGGALLVGITESYSSFWLSAYKDVVVFTLIIPVLLWLSLRSVHFEEEE</sequence>
<keyword evidence="7 9" id="KW-0472">Membrane</keyword>
<evidence type="ECO:0000256" key="3">
    <source>
        <dbReference type="ARBA" id="ARBA00022475"/>
    </source>
</evidence>
<evidence type="ECO:0000256" key="2">
    <source>
        <dbReference type="ARBA" id="ARBA00022448"/>
    </source>
</evidence>
<evidence type="ECO:0000256" key="9">
    <source>
        <dbReference type="SAM" id="Phobius"/>
    </source>
</evidence>
<gene>
    <name evidence="10" type="ORF">KI810_10350</name>
</gene>
<feature type="transmembrane region" description="Helical" evidence="9">
    <location>
        <begin position="283"/>
        <end position="305"/>
    </location>
</feature>
<dbReference type="Proteomes" id="UP000756860">
    <property type="component" value="Unassembled WGS sequence"/>
</dbReference>
<comment type="similarity">
    <text evidence="8">Belongs to the binding-protein-dependent transport system permease family. LivHM subfamily.</text>
</comment>
<dbReference type="Pfam" id="PF02653">
    <property type="entry name" value="BPD_transp_2"/>
    <property type="match status" value="1"/>
</dbReference>
<dbReference type="CDD" id="cd06582">
    <property type="entry name" value="TM_PBP1_LivH_like"/>
    <property type="match status" value="1"/>
</dbReference>
<keyword evidence="4 9" id="KW-0812">Transmembrane</keyword>
<proteinExistence type="inferred from homology"/>
<feature type="transmembrane region" description="Helical" evidence="9">
    <location>
        <begin position="95"/>
        <end position="113"/>
    </location>
</feature>
<dbReference type="InterPro" id="IPR052157">
    <property type="entry name" value="BCAA_transport_permease"/>
</dbReference>
<dbReference type="PANTHER" id="PTHR11795">
    <property type="entry name" value="BRANCHED-CHAIN AMINO ACID TRANSPORT SYSTEM PERMEASE PROTEIN LIVH"/>
    <property type="match status" value="1"/>
</dbReference>
<keyword evidence="11" id="KW-1185">Reference proteome</keyword>
<feature type="transmembrane region" description="Helical" evidence="9">
    <location>
        <begin position="237"/>
        <end position="263"/>
    </location>
</feature>
<accession>A0ABS5SDK7</accession>
<dbReference type="RefSeq" id="WP_214175450.1">
    <property type="nucleotide sequence ID" value="NZ_JAHCVK010000003.1"/>
</dbReference>
<comment type="subcellular location">
    <subcellularLocation>
        <location evidence="1">Cell membrane</location>
        <topology evidence="1">Multi-pass membrane protein</topology>
    </subcellularLocation>
</comment>
<dbReference type="InterPro" id="IPR001851">
    <property type="entry name" value="ABC_transp_permease"/>
</dbReference>
<evidence type="ECO:0000256" key="7">
    <source>
        <dbReference type="ARBA" id="ARBA00023136"/>
    </source>
</evidence>
<feature type="transmembrane region" description="Helical" evidence="9">
    <location>
        <begin position="62"/>
        <end position="83"/>
    </location>
</feature>
<evidence type="ECO:0000313" key="10">
    <source>
        <dbReference type="EMBL" id="MBT0653456.1"/>
    </source>
</evidence>
<evidence type="ECO:0000256" key="5">
    <source>
        <dbReference type="ARBA" id="ARBA00022970"/>
    </source>
</evidence>
<keyword evidence="2" id="KW-0813">Transport</keyword>
<evidence type="ECO:0000313" key="11">
    <source>
        <dbReference type="Proteomes" id="UP000756860"/>
    </source>
</evidence>
<keyword evidence="3" id="KW-1003">Cell membrane</keyword>
<feature type="transmembrane region" description="Helical" evidence="9">
    <location>
        <begin position="20"/>
        <end position="42"/>
    </location>
</feature>
<feature type="transmembrane region" description="Helical" evidence="9">
    <location>
        <begin position="119"/>
        <end position="138"/>
    </location>
</feature>
<keyword evidence="5" id="KW-0029">Amino-acid transport</keyword>
<dbReference type="EMBL" id="JAHCVK010000003">
    <property type="protein sequence ID" value="MBT0653456.1"/>
    <property type="molecule type" value="Genomic_DNA"/>
</dbReference>
<feature type="transmembrane region" description="Helical" evidence="9">
    <location>
        <begin position="317"/>
        <end position="336"/>
    </location>
</feature>
<keyword evidence="6 9" id="KW-1133">Transmembrane helix</keyword>
<evidence type="ECO:0000256" key="1">
    <source>
        <dbReference type="ARBA" id="ARBA00004651"/>
    </source>
</evidence>
<dbReference type="PANTHER" id="PTHR11795:SF450">
    <property type="entry name" value="ABC TRANSPORTER PERMEASE PROTEIN"/>
    <property type="match status" value="1"/>
</dbReference>
<feature type="transmembrane region" description="Helical" evidence="9">
    <location>
        <begin position="150"/>
        <end position="174"/>
    </location>
</feature>
<evidence type="ECO:0000256" key="8">
    <source>
        <dbReference type="ARBA" id="ARBA00037998"/>
    </source>
</evidence>
<protein>
    <submittedName>
        <fullName evidence="10">Branched-chain amino acid ABC transporter permease</fullName>
    </submittedName>
</protein>
<feature type="transmembrane region" description="Helical" evidence="9">
    <location>
        <begin position="199"/>
        <end position="216"/>
    </location>
</feature>
<name>A0ABS5SDK7_9BACT</name>